<dbReference type="Proteomes" id="UP000017559">
    <property type="component" value="Unassembled WGS sequence"/>
</dbReference>
<organism evidence="1 2">
    <name type="scientific">Moniliophthora roreri (strain MCA 2997)</name>
    <name type="common">Cocoa frosty pod rot fungus</name>
    <name type="synonym">Crinipellis roreri</name>
    <dbReference type="NCBI Taxonomy" id="1381753"/>
    <lineage>
        <taxon>Eukaryota</taxon>
        <taxon>Fungi</taxon>
        <taxon>Dikarya</taxon>
        <taxon>Basidiomycota</taxon>
        <taxon>Agaricomycotina</taxon>
        <taxon>Agaricomycetes</taxon>
        <taxon>Agaricomycetidae</taxon>
        <taxon>Agaricales</taxon>
        <taxon>Marasmiineae</taxon>
        <taxon>Marasmiaceae</taxon>
        <taxon>Moniliophthora</taxon>
    </lineage>
</organism>
<accession>V2XFK0</accession>
<dbReference type="OrthoDB" id="420564at2759"/>
<name>V2XFK0_MONRO</name>
<dbReference type="PANTHER" id="PTHR35179:SF2">
    <property type="entry name" value="START DOMAIN-CONTAINING PROTEIN"/>
    <property type="match status" value="1"/>
</dbReference>
<protein>
    <submittedName>
        <fullName evidence="1">Geranylgeranyl pyrophosphate synthetase</fullName>
    </submittedName>
</protein>
<evidence type="ECO:0000313" key="1">
    <source>
        <dbReference type="EMBL" id="ESK92497.1"/>
    </source>
</evidence>
<dbReference type="HOGENOM" id="CLU_030046_0_1_1"/>
<sequence length="402" mass="44487">MKKGIPNRSELLETVYTFSRPSESDRASDNLERIHISEVRVVASYSWADTSVPTIVVPGTPRVWTNHPARKVKPDSGKTYIDKNAARMSSLNRSPLMPIFTAAEALGSLNDLKGHDIVTDRNGLRKLYHWARGNGGGSPFRIDVQLAGSTCLFTRREPKNVTRIQPGGGSKEYGFAYETAATISSESSSGHHRIISYKLADIGLLVRCEIDACLGTGNTAKATKPGNSKRSFSTVAQSPHPTFQVVPKGSGLHNTMKPTKFSAGLNVRLSTSQGFVPQDQLIEIKTYRTKIEWYKVYTQLALGQTPLIYTAQHTGENFAVPEKYNVSDPDNATMVKHARWFEDGLVMLHDILKQILSAVRERGDGAVLSLVQEGGQLKLVERQPLKNKVVEEAVLRLFRDRI</sequence>
<dbReference type="AlphaFoldDB" id="V2XFK0"/>
<dbReference type="EMBL" id="AWSO01000279">
    <property type="protein sequence ID" value="ESK92497.1"/>
    <property type="molecule type" value="Genomic_DNA"/>
</dbReference>
<dbReference type="PANTHER" id="PTHR35179">
    <property type="entry name" value="PROTEIN CBG02620"/>
    <property type="match status" value="1"/>
</dbReference>
<evidence type="ECO:0000313" key="2">
    <source>
        <dbReference type="Proteomes" id="UP000017559"/>
    </source>
</evidence>
<dbReference type="KEGG" id="mrr:Moror_4445"/>
<comment type="caution">
    <text evidence="1">The sequence shown here is derived from an EMBL/GenBank/DDBJ whole genome shotgun (WGS) entry which is preliminary data.</text>
</comment>
<reference evidence="1 2" key="1">
    <citation type="journal article" date="2014" name="BMC Genomics">
        <title>Genome and secretome analysis of the hemibiotrophic fungal pathogen, Moniliophthora roreri, which causes frosty pod rot disease of cacao: mechanisms of the biotrophic and necrotrophic phases.</title>
        <authorList>
            <person name="Meinhardt L.W."/>
            <person name="Costa G.G.L."/>
            <person name="Thomazella D.P.T."/>
            <person name="Teixeira P.J.P.L."/>
            <person name="Carazzolle M.F."/>
            <person name="Schuster S.C."/>
            <person name="Carlson J.E."/>
            <person name="Guiltinan M.J."/>
            <person name="Mieczkowski P."/>
            <person name="Farmer A."/>
            <person name="Ramaraj T."/>
            <person name="Crozier J."/>
            <person name="Davis R.E."/>
            <person name="Shao J."/>
            <person name="Melnick R.L."/>
            <person name="Pereira G.A.G."/>
            <person name="Bailey B.A."/>
        </authorList>
    </citation>
    <scope>NUCLEOTIDE SEQUENCE [LARGE SCALE GENOMIC DNA]</scope>
    <source>
        <strain evidence="1 2">MCA 2997</strain>
    </source>
</reference>
<keyword evidence="2" id="KW-1185">Reference proteome</keyword>
<dbReference type="STRING" id="1381753.V2XFK0"/>
<proteinExistence type="predicted"/>
<gene>
    <name evidence="1" type="ORF">Moror_4445</name>
</gene>